<proteinExistence type="predicted"/>
<dbReference type="AlphaFoldDB" id="R7SPH6"/>
<reference evidence="2 3" key="1">
    <citation type="journal article" date="2012" name="Science">
        <title>The Paleozoic origin of enzymatic lignin decomposition reconstructed from 31 fungal genomes.</title>
        <authorList>
            <person name="Floudas D."/>
            <person name="Binder M."/>
            <person name="Riley R."/>
            <person name="Barry K."/>
            <person name="Blanchette R.A."/>
            <person name="Henrissat B."/>
            <person name="Martinez A.T."/>
            <person name="Otillar R."/>
            <person name="Spatafora J.W."/>
            <person name="Yadav J.S."/>
            <person name="Aerts A."/>
            <person name="Benoit I."/>
            <person name="Boyd A."/>
            <person name="Carlson A."/>
            <person name="Copeland A."/>
            <person name="Coutinho P.M."/>
            <person name="de Vries R.P."/>
            <person name="Ferreira P."/>
            <person name="Findley K."/>
            <person name="Foster B."/>
            <person name="Gaskell J."/>
            <person name="Glotzer D."/>
            <person name="Gorecki P."/>
            <person name="Heitman J."/>
            <person name="Hesse C."/>
            <person name="Hori C."/>
            <person name="Igarashi K."/>
            <person name="Jurgens J.A."/>
            <person name="Kallen N."/>
            <person name="Kersten P."/>
            <person name="Kohler A."/>
            <person name="Kuees U."/>
            <person name="Kumar T.K.A."/>
            <person name="Kuo A."/>
            <person name="LaButti K."/>
            <person name="Larrondo L.F."/>
            <person name="Lindquist E."/>
            <person name="Ling A."/>
            <person name="Lombard V."/>
            <person name="Lucas S."/>
            <person name="Lundell T."/>
            <person name="Martin R."/>
            <person name="McLaughlin D.J."/>
            <person name="Morgenstern I."/>
            <person name="Morin E."/>
            <person name="Murat C."/>
            <person name="Nagy L.G."/>
            <person name="Nolan M."/>
            <person name="Ohm R.A."/>
            <person name="Patyshakuliyeva A."/>
            <person name="Rokas A."/>
            <person name="Ruiz-Duenas F.J."/>
            <person name="Sabat G."/>
            <person name="Salamov A."/>
            <person name="Samejima M."/>
            <person name="Schmutz J."/>
            <person name="Slot J.C."/>
            <person name="St John F."/>
            <person name="Stenlid J."/>
            <person name="Sun H."/>
            <person name="Sun S."/>
            <person name="Syed K."/>
            <person name="Tsang A."/>
            <person name="Wiebenga A."/>
            <person name="Young D."/>
            <person name="Pisabarro A."/>
            <person name="Eastwood D.C."/>
            <person name="Martin F."/>
            <person name="Cullen D."/>
            <person name="Grigoriev I.V."/>
            <person name="Hibbett D.S."/>
        </authorList>
    </citation>
    <scope>NUCLEOTIDE SEQUENCE [LARGE SCALE GENOMIC DNA]</scope>
    <source>
        <strain evidence="2 3">LYAD-421 SS1</strain>
    </source>
</reference>
<evidence type="ECO:0000313" key="3">
    <source>
        <dbReference type="Proteomes" id="UP000053319"/>
    </source>
</evidence>
<dbReference type="HOGENOM" id="CLU_2891976_0_0_1"/>
<gene>
    <name evidence="2" type="ORF">DICSQDRAFT_67792</name>
</gene>
<dbReference type="RefSeq" id="XP_007369190.1">
    <property type="nucleotide sequence ID" value="XM_007369128.1"/>
</dbReference>
<feature type="non-terminal residue" evidence="2">
    <location>
        <position position="1"/>
    </location>
</feature>
<dbReference type="Proteomes" id="UP000053319">
    <property type="component" value="Unassembled WGS sequence"/>
</dbReference>
<dbReference type="Pfam" id="PF20151">
    <property type="entry name" value="DUF6533"/>
    <property type="match status" value="1"/>
</dbReference>
<dbReference type="EMBL" id="JH719440">
    <property type="protein sequence ID" value="EJF58084.1"/>
    <property type="molecule type" value="Genomic_DNA"/>
</dbReference>
<dbReference type="InterPro" id="IPR045340">
    <property type="entry name" value="DUF6533"/>
</dbReference>
<protein>
    <recommendedName>
        <fullName evidence="1">DUF6533 domain-containing protein</fullName>
    </recommendedName>
</protein>
<sequence>IYEYLITIADEAQYFWKGKPTGATVLFFLNRYVSLCWYVVQFASYASVSDGESHGLVASDEQT</sequence>
<dbReference type="GeneID" id="18843547"/>
<name>R7SPH6_DICSQ</name>
<accession>R7SPH6</accession>
<evidence type="ECO:0000313" key="2">
    <source>
        <dbReference type="EMBL" id="EJF58084.1"/>
    </source>
</evidence>
<feature type="domain" description="DUF6533" evidence="1">
    <location>
        <begin position="1"/>
        <end position="35"/>
    </location>
</feature>
<dbReference type="KEGG" id="dsq:DICSQDRAFT_67792"/>
<evidence type="ECO:0000259" key="1">
    <source>
        <dbReference type="Pfam" id="PF20151"/>
    </source>
</evidence>
<organism evidence="2 3">
    <name type="scientific">Dichomitus squalens (strain LYAD-421)</name>
    <name type="common">Western red white-rot fungus</name>
    <dbReference type="NCBI Taxonomy" id="732165"/>
    <lineage>
        <taxon>Eukaryota</taxon>
        <taxon>Fungi</taxon>
        <taxon>Dikarya</taxon>
        <taxon>Basidiomycota</taxon>
        <taxon>Agaricomycotina</taxon>
        <taxon>Agaricomycetes</taxon>
        <taxon>Polyporales</taxon>
        <taxon>Polyporaceae</taxon>
        <taxon>Dichomitus</taxon>
    </lineage>
</organism>